<protein>
    <recommendedName>
        <fullName evidence="4">DNRLRE domain-containing protein</fullName>
    </recommendedName>
</protein>
<reference evidence="2" key="2">
    <citation type="submission" date="2020-09" db="EMBL/GenBank/DDBJ databases">
        <authorList>
            <person name="Sun Q."/>
            <person name="Zhou Y."/>
        </authorList>
    </citation>
    <scope>NUCLEOTIDE SEQUENCE</scope>
    <source>
        <strain evidence="2">CGMCC 4.7201</strain>
    </source>
</reference>
<evidence type="ECO:0008006" key="4">
    <source>
        <dbReference type="Google" id="ProtNLM"/>
    </source>
</evidence>
<evidence type="ECO:0000313" key="3">
    <source>
        <dbReference type="Proteomes" id="UP000641932"/>
    </source>
</evidence>
<feature type="chain" id="PRO_5037042081" description="DNRLRE domain-containing protein" evidence="1">
    <location>
        <begin position="26"/>
        <end position="339"/>
    </location>
</feature>
<dbReference type="EMBL" id="BMMS01000012">
    <property type="protein sequence ID" value="GGO89258.1"/>
    <property type="molecule type" value="Genomic_DNA"/>
</dbReference>
<dbReference type="InterPro" id="IPR006311">
    <property type="entry name" value="TAT_signal"/>
</dbReference>
<dbReference type="PROSITE" id="PS51318">
    <property type="entry name" value="TAT"/>
    <property type="match status" value="1"/>
</dbReference>
<name>A0A917ZS06_9ACTN</name>
<dbReference type="RefSeq" id="WP_189132333.1">
    <property type="nucleotide sequence ID" value="NZ_BMMS01000012.1"/>
</dbReference>
<organism evidence="2 3">
    <name type="scientific">Wenjunlia tyrosinilytica</name>
    <dbReference type="NCBI Taxonomy" id="1544741"/>
    <lineage>
        <taxon>Bacteria</taxon>
        <taxon>Bacillati</taxon>
        <taxon>Actinomycetota</taxon>
        <taxon>Actinomycetes</taxon>
        <taxon>Kitasatosporales</taxon>
        <taxon>Streptomycetaceae</taxon>
        <taxon>Wenjunlia</taxon>
    </lineage>
</organism>
<proteinExistence type="predicted"/>
<comment type="caution">
    <text evidence="2">The sequence shown here is derived from an EMBL/GenBank/DDBJ whole genome shotgun (WGS) entry which is preliminary data.</text>
</comment>
<keyword evidence="3" id="KW-1185">Reference proteome</keyword>
<reference evidence="2" key="1">
    <citation type="journal article" date="2014" name="Int. J. Syst. Evol. Microbiol.">
        <title>Complete genome sequence of Corynebacterium casei LMG S-19264T (=DSM 44701T), isolated from a smear-ripened cheese.</title>
        <authorList>
            <consortium name="US DOE Joint Genome Institute (JGI-PGF)"/>
            <person name="Walter F."/>
            <person name="Albersmeier A."/>
            <person name="Kalinowski J."/>
            <person name="Ruckert C."/>
        </authorList>
    </citation>
    <scope>NUCLEOTIDE SEQUENCE</scope>
    <source>
        <strain evidence="2">CGMCC 4.7201</strain>
    </source>
</reference>
<dbReference type="Proteomes" id="UP000641932">
    <property type="component" value="Unassembled WGS sequence"/>
</dbReference>
<keyword evidence="1" id="KW-0732">Signal</keyword>
<accession>A0A917ZS06</accession>
<gene>
    <name evidence="2" type="ORF">GCM10012280_31990</name>
</gene>
<dbReference type="AlphaFoldDB" id="A0A917ZS06"/>
<evidence type="ECO:0000313" key="2">
    <source>
        <dbReference type="EMBL" id="GGO89258.1"/>
    </source>
</evidence>
<sequence length="339" mass="36482">MNAPRRRLLLALLAATALLAPPAMAAVPVPAPEAEQSWRFDLASPEAKQANIAHGTQGITINDPKLRTPSVRGSFGVYTAPAKDLGRPLTAFTVERRATLPAGSRLLVELRGRNAGEPWTEWREAAGPGEVILPHAVTELQVRLTLEGAEQASAAEAPTVSDVVVRAADKQPTSSGGPGGAMAEQRTYRIFATREGLVGGVTANGHVIQERDHFVALPSRRMLAGDGGDEYRVRVCYQGRCETAPVWDVGPWNTADDYWNTASRRENWNDLPQGTPEAEAAYLDGYNDGRDEFGRRVQNAAGLDLADGVFWDGLGMTDNDWVDLTFLPTVDDVDSGGGK</sequence>
<feature type="signal peptide" evidence="1">
    <location>
        <begin position="1"/>
        <end position="25"/>
    </location>
</feature>
<evidence type="ECO:0000256" key="1">
    <source>
        <dbReference type="SAM" id="SignalP"/>
    </source>
</evidence>